<dbReference type="GO" id="GO:0005829">
    <property type="term" value="C:cytosol"/>
    <property type="evidence" value="ECO:0007669"/>
    <property type="project" value="TreeGrafter"/>
</dbReference>
<evidence type="ECO:0000256" key="3">
    <source>
        <dbReference type="ARBA" id="ARBA00006171"/>
    </source>
</evidence>
<keyword evidence="5" id="KW-0378">Hydrolase</keyword>
<comment type="similarity">
    <text evidence="3">Belongs to the HAD-like hydrolase superfamily. CbbY/CbbZ/Gph/YieH family.</text>
</comment>
<dbReference type="HOGENOM" id="CLU_045011_19_4_7"/>
<dbReference type="SUPFAM" id="SSF56784">
    <property type="entry name" value="HAD-like"/>
    <property type="match status" value="1"/>
</dbReference>
<dbReference type="PANTHER" id="PTHR43434:SF1">
    <property type="entry name" value="PHOSPHOGLYCOLATE PHOSPHATASE"/>
    <property type="match status" value="1"/>
</dbReference>
<dbReference type="SFLD" id="SFLDS00003">
    <property type="entry name" value="Haloacid_Dehalogenase"/>
    <property type="match status" value="1"/>
</dbReference>
<dbReference type="Proteomes" id="UP000007803">
    <property type="component" value="Chromosome"/>
</dbReference>
<dbReference type="InterPro" id="IPR050155">
    <property type="entry name" value="HAD-like_hydrolase_sf"/>
</dbReference>
<comment type="catalytic activity">
    <reaction evidence="1">
        <text>2-phosphoglycolate + H2O = glycolate + phosphate</text>
        <dbReference type="Rhea" id="RHEA:14369"/>
        <dbReference type="ChEBI" id="CHEBI:15377"/>
        <dbReference type="ChEBI" id="CHEBI:29805"/>
        <dbReference type="ChEBI" id="CHEBI:43474"/>
        <dbReference type="ChEBI" id="CHEBI:58033"/>
        <dbReference type="EC" id="3.1.3.18"/>
    </reaction>
</comment>
<dbReference type="eggNOG" id="COG0546">
    <property type="taxonomic scope" value="Bacteria"/>
</dbReference>
<name>E0UR30_SULAO</name>
<accession>E0UR30</accession>
<reference evidence="6" key="1">
    <citation type="journal article" date="2010" name="Stand. Genomic Sci.">
        <title>Complete genome sequence of Sulfurimonas autotrophica type strain (OK10).</title>
        <authorList>
            <person name="Sikorski J."/>
            <person name="Munk C."/>
            <person name="Lapidus A."/>
            <person name="Djao O."/>
            <person name="Lucas S."/>
            <person name="Glavina Del Rio T."/>
            <person name="Nolan M."/>
            <person name="Tice H."/>
            <person name="Han C."/>
            <person name="Cheng J."/>
            <person name="Tapia R."/>
            <person name="Goodwin L."/>
            <person name="Pitluck S."/>
            <person name="Liolios K."/>
            <person name="Ivanova N."/>
            <person name="Mavromatis K."/>
            <person name="Mikhailova N."/>
            <person name="Pati A."/>
            <person name="Sims D."/>
            <person name="Meincke L."/>
            <person name="Brettin T."/>
            <person name="Detter J."/>
            <person name="Chen A."/>
            <person name="Palaniappan K."/>
            <person name="Land M."/>
            <person name="Hauser L."/>
            <person name="Chang Y."/>
            <person name="Jeffries C."/>
            <person name="Rohde M."/>
            <person name="Lang E."/>
            <person name="Spring S."/>
            <person name="Goker M."/>
            <person name="Woyke T."/>
            <person name="Bristow J."/>
            <person name="Eisen J."/>
            <person name="Markowitz V."/>
            <person name="Hugenholtz P."/>
            <person name="Kyrpides N."/>
            <person name="Klenk H."/>
        </authorList>
    </citation>
    <scope>NUCLEOTIDE SEQUENCE [LARGE SCALE GENOMIC DNA]</scope>
    <source>
        <strain evidence="6">ATCC BAA-671 / DSM 16294 / JCM 11897 / OK10</strain>
    </source>
</reference>
<dbReference type="InterPro" id="IPR006439">
    <property type="entry name" value="HAD-SF_hydro_IA"/>
</dbReference>
<keyword evidence="6" id="KW-1185">Reference proteome</keyword>
<evidence type="ECO:0000313" key="5">
    <source>
        <dbReference type="EMBL" id="ADN09986.1"/>
    </source>
</evidence>
<organism evidence="5 6">
    <name type="scientific">Sulfurimonas autotrophica (strain ATCC BAA-671 / DSM 16294 / JCM 11897 / OK10)</name>
    <dbReference type="NCBI Taxonomy" id="563040"/>
    <lineage>
        <taxon>Bacteria</taxon>
        <taxon>Pseudomonadati</taxon>
        <taxon>Campylobacterota</taxon>
        <taxon>Epsilonproteobacteria</taxon>
        <taxon>Campylobacterales</taxon>
        <taxon>Sulfurimonadaceae</taxon>
        <taxon>Sulfurimonas</taxon>
    </lineage>
</organism>
<comment type="pathway">
    <text evidence="2">Organic acid metabolism; glycolate biosynthesis; glycolate from 2-phosphoglycolate: step 1/1.</text>
</comment>
<dbReference type="KEGG" id="sua:Saut_1943"/>
<proteinExistence type="inferred from homology"/>
<dbReference type="OrthoDB" id="9793014at2"/>
<evidence type="ECO:0000256" key="2">
    <source>
        <dbReference type="ARBA" id="ARBA00004818"/>
    </source>
</evidence>
<dbReference type="InterPro" id="IPR023214">
    <property type="entry name" value="HAD_sf"/>
</dbReference>
<dbReference type="NCBIfam" id="TIGR01549">
    <property type="entry name" value="HAD-SF-IA-v1"/>
    <property type="match status" value="1"/>
</dbReference>
<dbReference type="PANTHER" id="PTHR43434">
    <property type="entry name" value="PHOSPHOGLYCOLATE PHOSPHATASE"/>
    <property type="match status" value="1"/>
</dbReference>
<dbReference type="RefSeq" id="WP_013327739.1">
    <property type="nucleotide sequence ID" value="NC_014506.1"/>
</dbReference>
<evidence type="ECO:0000313" key="6">
    <source>
        <dbReference type="Proteomes" id="UP000007803"/>
    </source>
</evidence>
<sequence>MIILFDLDGTLIDSTEAILESFHNSFAVYDFSSPDDEQIKALIGHPLDVMYRELGMKEDMIWDFVNTYKEHYRKISTQKTILLQNAKEAVESAAKFASLGIVTTKTGKYSQVLMEHFGLMDKFDVLIGREHVQNPKPHAEPILRALESFDTNNKEIWMIGDTQLDLISAKNAGINSIGVLSGYDKKETLKEFTNIIFRDSLDAVKYLESRKSSHY</sequence>
<dbReference type="SFLD" id="SFLDG01135">
    <property type="entry name" value="C1.5.6:_HAD__Beta-PGM__Phospha"/>
    <property type="match status" value="1"/>
</dbReference>
<evidence type="ECO:0000256" key="1">
    <source>
        <dbReference type="ARBA" id="ARBA00000830"/>
    </source>
</evidence>
<dbReference type="STRING" id="563040.Saut_1943"/>
<dbReference type="Pfam" id="PF13419">
    <property type="entry name" value="HAD_2"/>
    <property type="match status" value="1"/>
</dbReference>
<dbReference type="AlphaFoldDB" id="E0UR30"/>
<dbReference type="Gene3D" id="1.10.150.240">
    <property type="entry name" value="Putative phosphatase, domain 2"/>
    <property type="match status" value="1"/>
</dbReference>
<dbReference type="GO" id="GO:0006281">
    <property type="term" value="P:DNA repair"/>
    <property type="evidence" value="ECO:0007669"/>
    <property type="project" value="TreeGrafter"/>
</dbReference>
<evidence type="ECO:0000256" key="4">
    <source>
        <dbReference type="ARBA" id="ARBA00013078"/>
    </source>
</evidence>
<dbReference type="InterPro" id="IPR036412">
    <property type="entry name" value="HAD-like_sf"/>
</dbReference>
<dbReference type="Gene3D" id="3.40.50.1000">
    <property type="entry name" value="HAD superfamily/HAD-like"/>
    <property type="match status" value="1"/>
</dbReference>
<dbReference type="EMBL" id="CP002205">
    <property type="protein sequence ID" value="ADN09986.1"/>
    <property type="molecule type" value="Genomic_DNA"/>
</dbReference>
<protein>
    <recommendedName>
        <fullName evidence="4">phosphoglycolate phosphatase</fullName>
        <ecNumber evidence="4">3.1.3.18</ecNumber>
    </recommendedName>
</protein>
<dbReference type="InterPro" id="IPR041492">
    <property type="entry name" value="HAD_2"/>
</dbReference>
<dbReference type="GO" id="GO:0008967">
    <property type="term" value="F:phosphoglycolate phosphatase activity"/>
    <property type="evidence" value="ECO:0007669"/>
    <property type="project" value="UniProtKB-EC"/>
</dbReference>
<dbReference type="InterPro" id="IPR023198">
    <property type="entry name" value="PGP-like_dom2"/>
</dbReference>
<dbReference type="EC" id="3.1.3.18" evidence="4"/>
<gene>
    <name evidence="5" type="ordered locus">Saut_1943</name>
</gene>
<dbReference type="SFLD" id="SFLDG01129">
    <property type="entry name" value="C1.5:_HAD__Beta-PGM__Phosphata"/>
    <property type="match status" value="1"/>
</dbReference>